<evidence type="ECO:0000313" key="3">
    <source>
        <dbReference type="Proteomes" id="UP000645555"/>
    </source>
</evidence>
<dbReference type="Proteomes" id="UP000645555">
    <property type="component" value="Unassembled WGS sequence"/>
</dbReference>
<dbReference type="Gene3D" id="3.90.50.10">
    <property type="entry name" value="Photosynthetic Reaction Center, subunit H, domain 2"/>
    <property type="match status" value="1"/>
</dbReference>
<dbReference type="InterPro" id="IPR014747">
    <property type="entry name" value="Bac_photo_RC_H_C"/>
</dbReference>
<dbReference type="GO" id="GO:0019684">
    <property type="term" value="P:photosynthesis, light reaction"/>
    <property type="evidence" value="ECO:0007669"/>
    <property type="project" value="InterPro"/>
</dbReference>
<organism evidence="2 3">
    <name type="scientific">Streptomyces fructofermentans</name>
    <dbReference type="NCBI Taxonomy" id="152141"/>
    <lineage>
        <taxon>Bacteria</taxon>
        <taxon>Bacillati</taxon>
        <taxon>Actinomycetota</taxon>
        <taxon>Actinomycetes</taxon>
        <taxon>Kitasatosporales</taxon>
        <taxon>Streptomycetaceae</taxon>
        <taxon>Streptomyces</taxon>
    </lineage>
</organism>
<evidence type="ECO:0000259" key="1">
    <source>
        <dbReference type="Pfam" id="PF05239"/>
    </source>
</evidence>
<gene>
    <name evidence="2" type="ORF">GCM10010515_49940</name>
</gene>
<proteinExistence type="predicted"/>
<accession>A0A918KU44</accession>
<dbReference type="InterPro" id="IPR011033">
    <property type="entry name" value="PRC_barrel-like_sf"/>
</dbReference>
<sequence length="118" mass="13183">MFEAGDIREWRGHDVVDRDGHKIGTLESIYVDTGTDDPYFATVTVGMPTRRRLVFVPLTGATVGPGYVKVTHDRNLVKKAPSIDTDGVLPAVDEPEVFAHYELDYEPGLKGERRLGRR</sequence>
<evidence type="ECO:0000313" key="2">
    <source>
        <dbReference type="EMBL" id="GGX76257.1"/>
    </source>
</evidence>
<name>A0A918KU44_9ACTN</name>
<keyword evidence="3" id="KW-1185">Reference proteome</keyword>
<dbReference type="InterPro" id="IPR027275">
    <property type="entry name" value="PRC-brl_dom"/>
</dbReference>
<dbReference type="GO" id="GO:0030077">
    <property type="term" value="C:plasma membrane light-harvesting complex"/>
    <property type="evidence" value="ECO:0007669"/>
    <property type="project" value="InterPro"/>
</dbReference>
<dbReference type="SUPFAM" id="SSF50346">
    <property type="entry name" value="PRC-barrel domain"/>
    <property type="match status" value="1"/>
</dbReference>
<dbReference type="AlphaFoldDB" id="A0A918KU44"/>
<comment type="caution">
    <text evidence="2">The sequence shown here is derived from an EMBL/GenBank/DDBJ whole genome shotgun (WGS) entry which is preliminary data.</text>
</comment>
<feature type="domain" description="PRC-barrel" evidence="1">
    <location>
        <begin position="7"/>
        <end position="72"/>
    </location>
</feature>
<reference evidence="2" key="1">
    <citation type="journal article" date="2014" name="Int. J. Syst. Evol. Microbiol.">
        <title>Complete genome sequence of Corynebacterium casei LMG S-19264T (=DSM 44701T), isolated from a smear-ripened cheese.</title>
        <authorList>
            <consortium name="US DOE Joint Genome Institute (JGI-PGF)"/>
            <person name="Walter F."/>
            <person name="Albersmeier A."/>
            <person name="Kalinowski J."/>
            <person name="Ruckert C."/>
        </authorList>
    </citation>
    <scope>NUCLEOTIDE SEQUENCE</scope>
    <source>
        <strain evidence="2">JCM 4956</strain>
    </source>
</reference>
<protein>
    <submittedName>
        <fullName evidence="2">Photosystem reaction center subunit H</fullName>
    </submittedName>
</protein>
<dbReference type="EMBL" id="BMWD01000019">
    <property type="protein sequence ID" value="GGX76257.1"/>
    <property type="molecule type" value="Genomic_DNA"/>
</dbReference>
<dbReference type="Pfam" id="PF05239">
    <property type="entry name" value="PRC"/>
    <property type="match status" value="1"/>
</dbReference>
<dbReference type="RefSeq" id="WP_190037911.1">
    <property type="nucleotide sequence ID" value="NZ_BMWD01000019.1"/>
</dbReference>
<reference evidence="2" key="2">
    <citation type="submission" date="2020-09" db="EMBL/GenBank/DDBJ databases">
        <authorList>
            <person name="Sun Q."/>
            <person name="Ohkuma M."/>
        </authorList>
    </citation>
    <scope>NUCLEOTIDE SEQUENCE</scope>
    <source>
        <strain evidence="2">JCM 4956</strain>
    </source>
</reference>